<proteinExistence type="predicted"/>
<name>A0ABN9GFS7_9NEOB</name>
<evidence type="ECO:0000313" key="1">
    <source>
        <dbReference type="EMBL" id="CAI9606363.1"/>
    </source>
</evidence>
<comment type="caution">
    <text evidence="1">The sequence shown here is derived from an EMBL/GenBank/DDBJ whole genome shotgun (WGS) entry which is preliminary data.</text>
</comment>
<evidence type="ECO:0000313" key="2">
    <source>
        <dbReference type="Proteomes" id="UP001162483"/>
    </source>
</evidence>
<dbReference type="EMBL" id="CATNWA010018267">
    <property type="protein sequence ID" value="CAI9606363.1"/>
    <property type="molecule type" value="Genomic_DNA"/>
</dbReference>
<organism evidence="1 2">
    <name type="scientific">Staurois parvus</name>
    <dbReference type="NCBI Taxonomy" id="386267"/>
    <lineage>
        <taxon>Eukaryota</taxon>
        <taxon>Metazoa</taxon>
        <taxon>Chordata</taxon>
        <taxon>Craniata</taxon>
        <taxon>Vertebrata</taxon>
        <taxon>Euteleostomi</taxon>
        <taxon>Amphibia</taxon>
        <taxon>Batrachia</taxon>
        <taxon>Anura</taxon>
        <taxon>Neobatrachia</taxon>
        <taxon>Ranoidea</taxon>
        <taxon>Ranidae</taxon>
        <taxon>Staurois</taxon>
    </lineage>
</organism>
<reference evidence="1" key="1">
    <citation type="submission" date="2023-05" db="EMBL/GenBank/DDBJ databases">
        <authorList>
            <person name="Stuckert A."/>
        </authorList>
    </citation>
    <scope>NUCLEOTIDE SEQUENCE</scope>
</reference>
<sequence length="68" mass="7497">MPYSRYTATGWHGCAKSHIYVILHFRVGGTCKPHERPTRATIRVLGCQSLGPGRTLTQPPSKPLPAHC</sequence>
<accession>A0ABN9GFS7</accession>
<keyword evidence="2" id="KW-1185">Reference proteome</keyword>
<gene>
    <name evidence="1" type="ORF">SPARVUS_LOCUS13753740</name>
</gene>
<protein>
    <submittedName>
        <fullName evidence="1">Uncharacterized protein</fullName>
    </submittedName>
</protein>
<dbReference type="Proteomes" id="UP001162483">
    <property type="component" value="Unassembled WGS sequence"/>
</dbReference>